<evidence type="ECO:0000313" key="7">
    <source>
        <dbReference type="Proteomes" id="UP000003836"/>
    </source>
</evidence>
<dbReference type="Pfam" id="PF00069">
    <property type="entry name" value="Pkinase"/>
    <property type="match status" value="1"/>
</dbReference>
<sequence>MSPNKKKRLKVQKGAKFGKYRLVDKLGSGGNGDVWKVSNDEHDHYAMKILKNIDPISYQRFKAEVHVLSTIDIDGVLKVLESNLPEDPKSEFPWFILEIAEDFNVYQKDKDALEIVSGFVPLAKSLEELHKENISHRDIKPSNILFYNGRLFFTDFGLVKYPTREDITPKTRDVGAKFTMAPEMRRYADVADGKKADVYSFAKTIWIAITGEEKGFDGQYIANSVLGLKNYHKSLYLTKLDQLLAEATDNDENVRPTITEFISRLDEWLKLNKDFKKRNVTEWFEIQQILFPLGSPKHATWTDLDSIIGVLNEVAQVKALNHMFYPTGGGNTITAVSKAKEDGMLALHVGDIGAEILKPKKLTYESFGLEPSWNYFRLEVEETTAIGIPGVGSFKGTFQEMTEVEPGVYATYQCWDNNLYQGKPLPPLARPISRFMNGSFVFFCTTSPYNNLRGEYDAYNGQHNTLTEDQFREFIKQGAEYFATKKLA</sequence>
<dbReference type="AlphaFoldDB" id="F9T004"/>
<dbReference type="InterPro" id="IPR000719">
    <property type="entry name" value="Prot_kinase_dom"/>
</dbReference>
<keyword evidence="5" id="KW-0418">Kinase</keyword>
<dbReference type="PATRIC" id="fig|1051646.9.peg.3806"/>
<evidence type="ECO:0000256" key="3">
    <source>
        <dbReference type="PROSITE-ProRule" id="PRU10141"/>
    </source>
</evidence>
<gene>
    <name evidence="5" type="ORF">IX91_19430</name>
    <name evidence="6" type="ORF">VITU9109_19050</name>
</gene>
<evidence type="ECO:0000256" key="1">
    <source>
        <dbReference type="ARBA" id="ARBA00022741"/>
    </source>
</evidence>
<dbReference type="PROSITE" id="PS00108">
    <property type="entry name" value="PROTEIN_KINASE_ST"/>
    <property type="match status" value="1"/>
</dbReference>
<dbReference type="GO" id="GO:0005524">
    <property type="term" value="F:ATP binding"/>
    <property type="evidence" value="ECO:0007669"/>
    <property type="project" value="UniProtKB-UniRule"/>
</dbReference>
<evidence type="ECO:0000313" key="6">
    <source>
        <dbReference type="EMBL" id="EGU59082.1"/>
    </source>
</evidence>
<keyword evidence="2 3" id="KW-0067">ATP-binding</keyword>
<dbReference type="SUPFAM" id="SSF56112">
    <property type="entry name" value="Protein kinase-like (PK-like)"/>
    <property type="match status" value="1"/>
</dbReference>
<feature type="binding site" evidence="3">
    <location>
        <position position="48"/>
    </location>
    <ligand>
        <name>ATP</name>
        <dbReference type="ChEBI" id="CHEBI:30616"/>
    </ligand>
</feature>
<dbReference type="PROSITE" id="PS50011">
    <property type="entry name" value="PROTEIN_KINASE_DOM"/>
    <property type="match status" value="1"/>
</dbReference>
<dbReference type="Gene3D" id="3.30.200.20">
    <property type="entry name" value="Phosphorylase Kinase, domain 1"/>
    <property type="match status" value="1"/>
</dbReference>
<keyword evidence="5" id="KW-0808">Transferase</keyword>
<dbReference type="HOGENOM" id="CLU_560123_0_0_6"/>
<dbReference type="SMART" id="SM00220">
    <property type="entry name" value="S_TKc"/>
    <property type="match status" value="1"/>
</dbReference>
<protein>
    <submittedName>
        <fullName evidence="5">Serine/threonine protein kinase</fullName>
    </submittedName>
</protein>
<dbReference type="PROSITE" id="PS00107">
    <property type="entry name" value="PROTEIN_KINASE_ATP"/>
    <property type="match status" value="1"/>
</dbReference>
<organism evidence="5 8">
    <name type="scientific">Vibrio tubiashii ATCC 19109</name>
    <dbReference type="NCBI Taxonomy" id="1051646"/>
    <lineage>
        <taxon>Bacteria</taxon>
        <taxon>Pseudomonadati</taxon>
        <taxon>Pseudomonadota</taxon>
        <taxon>Gammaproteobacteria</taxon>
        <taxon>Vibrionales</taxon>
        <taxon>Vibrionaceae</taxon>
        <taxon>Vibrio</taxon>
        <taxon>Vibrio oreintalis group</taxon>
    </lineage>
</organism>
<evidence type="ECO:0000313" key="5">
    <source>
        <dbReference type="EMBL" id="AIW16271.1"/>
    </source>
</evidence>
<dbReference type="PANTHER" id="PTHR44167:SF24">
    <property type="entry name" value="SERINE_THREONINE-PROTEIN KINASE CHK2"/>
    <property type="match status" value="1"/>
</dbReference>
<evidence type="ECO:0000313" key="8">
    <source>
        <dbReference type="Proteomes" id="UP000030071"/>
    </source>
</evidence>
<dbReference type="InterPro" id="IPR011009">
    <property type="entry name" value="Kinase-like_dom_sf"/>
</dbReference>
<dbReference type="GeneID" id="23446905"/>
<keyword evidence="5" id="KW-0723">Serine/threonine-protein kinase</keyword>
<dbReference type="Proteomes" id="UP000030071">
    <property type="component" value="Chromosome 2"/>
</dbReference>
<name>F9T004_9VIBR</name>
<keyword evidence="7" id="KW-1185">Reference proteome</keyword>
<dbReference type="EMBL" id="CP009355">
    <property type="protein sequence ID" value="AIW16271.1"/>
    <property type="molecule type" value="Genomic_DNA"/>
</dbReference>
<dbReference type="GO" id="GO:0005737">
    <property type="term" value="C:cytoplasm"/>
    <property type="evidence" value="ECO:0007669"/>
    <property type="project" value="TreeGrafter"/>
</dbReference>
<proteinExistence type="predicted"/>
<keyword evidence="1 3" id="KW-0547">Nucleotide-binding</keyword>
<feature type="domain" description="Protein kinase" evidence="4">
    <location>
        <begin position="20"/>
        <end position="269"/>
    </location>
</feature>
<reference evidence="5 8" key="3">
    <citation type="submission" date="2014-08" db="EMBL/GenBank/DDBJ databases">
        <title>First Complete Genome Sequence of the Shellfish Pathogen Vibrio tubiashii.</title>
        <authorList>
            <person name="Richards G.P."/>
            <person name="Needleman D.S."/>
            <person name="Watson M.A."/>
            <person name="Bono J.L."/>
        </authorList>
    </citation>
    <scope>NUCLEOTIDE SEQUENCE [LARGE SCALE GENOMIC DNA]</scope>
    <source>
        <strain evidence="5 8">ATCC 19109</strain>
    </source>
</reference>
<evidence type="ECO:0000259" key="4">
    <source>
        <dbReference type="PROSITE" id="PS50011"/>
    </source>
</evidence>
<dbReference type="EMBL" id="AFWI01000002">
    <property type="protein sequence ID" value="EGU59082.1"/>
    <property type="molecule type" value="Genomic_DNA"/>
</dbReference>
<dbReference type="InterPro" id="IPR008271">
    <property type="entry name" value="Ser/Thr_kinase_AS"/>
</dbReference>
<dbReference type="Gene3D" id="1.10.510.10">
    <property type="entry name" value="Transferase(Phosphotransferase) domain 1"/>
    <property type="match status" value="1"/>
</dbReference>
<dbReference type="InterPro" id="IPR017441">
    <property type="entry name" value="Protein_kinase_ATP_BS"/>
</dbReference>
<reference evidence="6" key="1">
    <citation type="submission" date="2011-08" db="EMBL/GenBank/DDBJ databases">
        <authorList>
            <person name="Hoffman M."/>
            <person name="Strain E.A."/>
            <person name="Brown E."/>
            <person name="Allard M.W."/>
        </authorList>
    </citation>
    <scope>NUCLEOTIDE SEQUENCE</scope>
    <source>
        <strain evidence="6">ATCC 19109</strain>
    </source>
</reference>
<dbReference type="RefSeq" id="WP_004742749.1">
    <property type="nucleotide sequence ID" value="NZ_AFWI01000002.1"/>
</dbReference>
<dbReference type="KEGG" id="vtu:IX91_19430"/>
<dbReference type="STRING" id="1051646.IX91_19430"/>
<dbReference type="Proteomes" id="UP000003836">
    <property type="component" value="Unassembled WGS sequence"/>
</dbReference>
<dbReference type="eggNOG" id="COG0515">
    <property type="taxonomic scope" value="Bacteria"/>
</dbReference>
<evidence type="ECO:0000256" key="2">
    <source>
        <dbReference type="ARBA" id="ARBA00022840"/>
    </source>
</evidence>
<dbReference type="PANTHER" id="PTHR44167">
    <property type="entry name" value="OVARIAN-SPECIFIC SERINE/THREONINE-PROTEIN KINASE LOK-RELATED"/>
    <property type="match status" value="1"/>
</dbReference>
<accession>F9T004</accession>
<reference evidence="6 7" key="2">
    <citation type="journal article" date="2012" name="Int. J. Syst. Evol. Microbiol.">
        <title>Vibrio caribbeanicus sp. nov., isolated from the marine sponge Scleritoderma cyanea.</title>
        <authorList>
            <person name="Hoffmann M."/>
            <person name="Monday S.R."/>
            <person name="Allard M.W."/>
            <person name="Strain E.A."/>
            <person name="Whittaker P."/>
            <person name="Naum M."/>
            <person name="McCarthy P.J."/>
            <person name="Lopez J.V."/>
            <person name="Fischer M."/>
            <person name="Brown E.W."/>
        </authorList>
    </citation>
    <scope>NUCLEOTIDE SEQUENCE [LARGE SCALE GENOMIC DNA]</scope>
    <source>
        <strain evidence="6 7">ATCC 19109</strain>
    </source>
</reference>
<dbReference type="GO" id="GO:0004674">
    <property type="term" value="F:protein serine/threonine kinase activity"/>
    <property type="evidence" value="ECO:0007669"/>
    <property type="project" value="UniProtKB-KW"/>
</dbReference>